<keyword evidence="4" id="KW-1185">Reference proteome</keyword>
<dbReference type="Pfam" id="PF16452">
    <property type="entry name" value="Phage_CI_C"/>
    <property type="match status" value="1"/>
</dbReference>
<dbReference type="GO" id="GO:0051259">
    <property type="term" value="P:protein complex oligomerization"/>
    <property type="evidence" value="ECO:0007669"/>
    <property type="project" value="InterPro"/>
</dbReference>
<dbReference type="GO" id="GO:0003677">
    <property type="term" value="F:DNA binding"/>
    <property type="evidence" value="ECO:0007669"/>
    <property type="project" value="InterPro"/>
</dbReference>
<organism evidence="3 4">
    <name type="scientific">Silvania confinis</name>
    <dbReference type="NCBI Taxonomy" id="2926470"/>
    <lineage>
        <taxon>Bacteria</taxon>
        <taxon>Pseudomonadati</taxon>
        <taxon>Pseudomonadota</taxon>
        <taxon>Gammaproteobacteria</taxon>
        <taxon>Enterobacterales</taxon>
        <taxon>Enterobacteriaceae</taxon>
        <taxon>Silvania</taxon>
    </lineage>
</organism>
<evidence type="ECO:0000313" key="3">
    <source>
        <dbReference type="EMBL" id="MCU6670793.1"/>
    </source>
</evidence>
<dbReference type="InterPro" id="IPR010982">
    <property type="entry name" value="Lambda_DNA-bd_dom_sf"/>
</dbReference>
<dbReference type="InterPro" id="IPR032499">
    <property type="entry name" value="Phage_CI_C"/>
</dbReference>
<evidence type="ECO:0000259" key="1">
    <source>
        <dbReference type="Pfam" id="PF07022"/>
    </source>
</evidence>
<feature type="domain" description="Bacteriophage CI repressor C-terminal" evidence="2">
    <location>
        <begin position="86"/>
        <end position="177"/>
    </location>
</feature>
<name>A0A9J6QIV8_9ENTR</name>
<protein>
    <submittedName>
        <fullName evidence="3">Helix-turn-helix domain-containing protein</fullName>
    </submittedName>
</protein>
<dbReference type="Gene3D" id="2.10.109.10">
    <property type="entry name" value="Umud Fragment, subunit A"/>
    <property type="match status" value="1"/>
</dbReference>
<accession>A0A9J6QIV8</accession>
<gene>
    <name evidence="3" type="ORF">M8013_18870</name>
</gene>
<reference evidence="3" key="1">
    <citation type="submission" date="2022-05" db="EMBL/GenBank/DDBJ databases">
        <title>Description of a novel species of Leclercia; Leclercia tamurae and the Proposal for a Novel Genus Silvania gen. nov. Containing Two Novel Species Silvania hatchlandensis sp. nov. and Silvania confinis sp. nov. Isolated from the Rhizosphere of Oak.</title>
        <authorList>
            <person name="Maddock D.W."/>
            <person name="Brady C.L."/>
            <person name="Denman S."/>
            <person name="Arnold D."/>
        </authorList>
    </citation>
    <scope>NUCLEOTIDE SEQUENCE</scope>
    <source>
        <strain evidence="3">H4N4</strain>
    </source>
</reference>
<feature type="domain" description="Bacteriophage CI repressor N-terminal" evidence="1">
    <location>
        <begin position="10"/>
        <end position="71"/>
    </location>
</feature>
<dbReference type="GO" id="GO:0045892">
    <property type="term" value="P:negative regulation of DNA-templated transcription"/>
    <property type="evidence" value="ECO:0007669"/>
    <property type="project" value="InterPro"/>
</dbReference>
<dbReference type="EMBL" id="JAMGZJ010000078">
    <property type="protein sequence ID" value="MCU6670793.1"/>
    <property type="molecule type" value="Genomic_DNA"/>
</dbReference>
<sequence>MDFNSGGKKAIERLVEAYGFSTRQALCDHLGVSKSTMATRYMRDIFPADWVIRCSLETGVSLEWLTSGKGVLNQISTTELITLDSFDLHDGELINIQQRSISRELLPEILNQPYIVNDNYESYIISKEYNLVDGLWLISIDGQFSLRSVYKLPNNRIRVENEKYSFECGAADIEINNHIKGIIKRRV</sequence>
<comment type="caution">
    <text evidence="3">The sequence shown here is derived from an EMBL/GenBank/DDBJ whole genome shotgun (WGS) entry which is preliminary data.</text>
</comment>
<dbReference type="Gene3D" id="1.10.260.40">
    <property type="entry name" value="lambda repressor-like DNA-binding domains"/>
    <property type="match status" value="1"/>
</dbReference>
<dbReference type="RefSeq" id="WP_271269317.1">
    <property type="nucleotide sequence ID" value="NZ_JAMGZJ010000078.1"/>
</dbReference>
<dbReference type="AlphaFoldDB" id="A0A9J6QIV8"/>
<evidence type="ECO:0000259" key="2">
    <source>
        <dbReference type="Pfam" id="PF16452"/>
    </source>
</evidence>
<proteinExistence type="predicted"/>
<dbReference type="InterPro" id="IPR010744">
    <property type="entry name" value="Phage_CI_N"/>
</dbReference>
<dbReference type="Proteomes" id="UP001061282">
    <property type="component" value="Unassembled WGS sequence"/>
</dbReference>
<dbReference type="Pfam" id="PF07022">
    <property type="entry name" value="Phage_CI_repr"/>
    <property type="match status" value="1"/>
</dbReference>
<evidence type="ECO:0000313" key="4">
    <source>
        <dbReference type="Proteomes" id="UP001061282"/>
    </source>
</evidence>